<feature type="transmembrane region" description="Helical" evidence="7">
    <location>
        <begin position="935"/>
        <end position="959"/>
    </location>
</feature>
<protein>
    <recommendedName>
        <fullName evidence="8">SSD domain-containing protein</fullName>
    </recommendedName>
</protein>
<feature type="transmembrane region" description="Helical" evidence="7">
    <location>
        <begin position="557"/>
        <end position="575"/>
    </location>
</feature>
<evidence type="ECO:0000259" key="8">
    <source>
        <dbReference type="PROSITE" id="PS50156"/>
    </source>
</evidence>
<dbReference type="SUPFAM" id="SSF82866">
    <property type="entry name" value="Multidrug efflux transporter AcrB transmembrane domain"/>
    <property type="match status" value="2"/>
</dbReference>
<sequence length="974" mass="109670">MAVENGSVVGLSNHVQKAESVLENVRKRYAMFINNKPIAVFSVTTILLGALTALGFHLASAPDFSDPKAGFETRGTILSDRVLTWNNLEQRISFYPDSGKEFYRQMPPNIIQRSKRAETNKTEKPTSGQHLEEIFFTALTSSPCLQLNAPLNQLEYHSQVVLEAPSTKALFSLDTILELCQLQQKINTTLQNVKIRLEQNHFWSLPNYITCFSGEFSCSNLKEKDVQMVASNIERCSLYQEEIVRCKGGGDSNACKATPDYCIPKYYNDLFYFILSRNTFSNTSGAVYTSIVLPIYSFSTYEYLGRRDISLKKFAKLYDQVSEWQTELKQLRLVGLNFGIKLQTFNYMLQRDTVFALLGISLVALIIWVYSGSLFYAITVLMSMFFSVAVAYFVYNLVFRMEFFPFMNLLVVVLLVGIGADDSFVLKYVFDTSKRSGAKTMTTEDIVDAMSYAALSMLITSVTTAAAFFASLTSNVVVIKCFGVFAGTTMLMNYLLVVSFMPASLIILERYINPVYEKWCPKPLIDTINKLYSMGAVFSNFFMQILLPLIIQRLKGYLVGFFSLALVCSFFMVFYKPGLSLPKRNPIQLFHPSHPFEWYDDNTEVYFRFALTKYTMPMKITLIWGFLPSQVGGSPFDPFSKGHLALDPSFKVTLETLRDLQATCDRLRAEAVLKFDNDCFAHSFFKWSKQQVCIGQDETCCNYLSKYFLEANVDQCIASFTRTTDVFGGGPIIRYNSNKVVGFVIYAGTKYNWTTDYAALKSFQDNVDDVINSVLKTARTQSIKRGFFITTDSLSTSWYDLQKELLLGTPTSIILSILIAFIVTICVTRTVVLSFLSILSISAVILNTIAVLVMLSWRLNVVESTMIILTIGLSFDYTLHYAVAYKFASLGTRDDKVMTVLRYIGVPVTLSALSTFVAGLAMLPSTIMAYAQIGSFMTLMSFISWSNSSLCYLSLLAIWGPDSSGCSLRKCLQS</sequence>
<evidence type="ECO:0000256" key="6">
    <source>
        <dbReference type="ARBA" id="ARBA00038046"/>
    </source>
</evidence>
<dbReference type="InterPro" id="IPR000731">
    <property type="entry name" value="SSD"/>
</dbReference>
<dbReference type="EMBL" id="KL363251">
    <property type="protein sequence ID" value="KFD50561.1"/>
    <property type="molecule type" value="Genomic_DNA"/>
</dbReference>
<dbReference type="GO" id="GO:0016020">
    <property type="term" value="C:membrane"/>
    <property type="evidence" value="ECO:0007669"/>
    <property type="project" value="UniProtKB-SubCell"/>
</dbReference>
<dbReference type="Proteomes" id="UP000030764">
    <property type="component" value="Unassembled WGS sequence"/>
</dbReference>
<accession>A0A085M015</accession>
<dbReference type="Pfam" id="PF12349">
    <property type="entry name" value="Sterol-sensing"/>
    <property type="match status" value="1"/>
</dbReference>
<dbReference type="OrthoDB" id="193905at2759"/>
<evidence type="ECO:0000256" key="5">
    <source>
        <dbReference type="ARBA" id="ARBA00023180"/>
    </source>
</evidence>
<feature type="transmembrane region" description="Helical" evidence="7">
    <location>
        <begin position="805"/>
        <end position="825"/>
    </location>
</feature>
<proteinExistence type="inferred from homology"/>
<comment type="subcellular location">
    <subcellularLocation>
        <location evidence="1">Membrane</location>
        <topology evidence="1">Multi-pass membrane protein</topology>
    </subcellularLocation>
</comment>
<evidence type="ECO:0000256" key="2">
    <source>
        <dbReference type="ARBA" id="ARBA00022692"/>
    </source>
</evidence>
<dbReference type="InterPro" id="IPR052081">
    <property type="entry name" value="Dispatched_Hh_regulator"/>
</dbReference>
<gene>
    <name evidence="9" type="ORF">M513_08510</name>
</gene>
<evidence type="ECO:0000256" key="4">
    <source>
        <dbReference type="ARBA" id="ARBA00023136"/>
    </source>
</evidence>
<dbReference type="InterPro" id="IPR053958">
    <property type="entry name" value="HMGCR/SNAP/NPC1-like_SSD"/>
</dbReference>
<feature type="transmembrane region" description="Helical" evidence="7">
    <location>
        <begin position="867"/>
        <end position="888"/>
    </location>
</feature>
<dbReference type="PANTHER" id="PTHR45951:SF3">
    <property type="entry name" value="PROTEIN DISPATCHED"/>
    <property type="match status" value="1"/>
</dbReference>
<feature type="transmembrane region" description="Helical" evidence="7">
    <location>
        <begin position="900"/>
        <end position="923"/>
    </location>
</feature>
<keyword evidence="2 7" id="KW-0812">Transmembrane</keyword>
<dbReference type="GO" id="GO:0007224">
    <property type="term" value="P:smoothened signaling pathway"/>
    <property type="evidence" value="ECO:0007669"/>
    <property type="project" value="TreeGrafter"/>
</dbReference>
<keyword evidence="10" id="KW-1185">Reference proteome</keyword>
<feature type="transmembrane region" description="Helical" evidence="7">
    <location>
        <begin position="451"/>
        <end position="471"/>
    </location>
</feature>
<keyword evidence="5" id="KW-0325">Glycoprotein</keyword>
<reference evidence="9 10" key="1">
    <citation type="journal article" date="2014" name="Nat. Genet.">
        <title>Genome and transcriptome of the porcine whipworm Trichuris suis.</title>
        <authorList>
            <person name="Jex A.R."/>
            <person name="Nejsum P."/>
            <person name="Schwarz E.M."/>
            <person name="Hu L."/>
            <person name="Young N.D."/>
            <person name="Hall R.S."/>
            <person name="Korhonen P.K."/>
            <person name="Liao S."/>
            <person name="Thamsborg S."/>
            <person name="Xia J."/>
            <person name="Xu P."/>
            <person name="Wang S."/>
            <person name="Scheerlinck J.P."/>
            <person name="Hofmann A."/>
            <person name="Sternberg P.W."/>
            <person name="Wang J."/>
            <person name="Gasser R.B."/>
        </authorList>
    </citation>
    <scope>NUCLEOTIDE SEQUENCE [LARGE SCALE GENOMIC DNA]</scope>
    <source>
        <strain evidence="9">DCEP-RM93M</strain>
    </source>
</reference>
<feature type="transmembrane region" description="Helical" evidence="7">
    <location>
        <begin position="831"/>
        <end position="855"/>
    </location>
</feature>
<evidence type="ECO:0000256" key="7">
    <source>
        <dbReference type="SAM" id="Phobius"/>
    </source>
</evidence>
<dbReference type="PANTHER" id="PTHR45951">
    <property type="entry name" value="PROTEIN DISPATCHED-RELATED"/>
    <property type="match status" value="1"/>
</dbReference>
<evidence type="ECO:0000313" key="10">
    <source>
        <dbReference type="Proteomes" id="UP000030764"/>
    </source>
</evidence>
<dbReference type="Gene3D" id="1.20.1640.10">
    <property type="entry name" value="Multidrug efflux transporter AcrB transmembrane domain"/>
    <property type="match status" value="2"/>
</dbReference>
<organism evidence="9 10">
    <name type="scientific">Trichuris suis</name>
    <name type="common">pig whipworm</name>
    <dbReference type="NCBI Taxonomy" id="68888"/>
    <lineage>
        <taxon>Eukaryota</taxon>
        <taxon>Metazoa</taxon>
        <taxon>Ecdysozoa</taxon>
        <taxon>Nematoda</taxon>
        <taxon>Enoplea</taxon>
        <taxon>Dorylaimia</taxon>
        <taxon>Trichinellida</taxon>
        <taxon>Trichuridae</taxon>
        <taxon>Trichuris</taxon>
    </lineage>
</organism>
<dbReference type="GO" id="GO:0022857">
    <property type="term" value="F:transmembrane transporter activity"/>
    <property type="evidence" value="ECO:0007669"/>
    <property type="project" value="TreeGrafter"/>
</dbReference>
<dbReference type="PROSITE" id="PS50156">
    <property type="entry name" value="SSD"/>
    <property type="match status" value="1"/>
</dbReference>
<evidence type="ECO:0000313" key="9">
    <source>
        <dbReference type="EMBL" id="KFD50561.1"/>
    </source>
</evidence>
<keyword evidence="3 7" id="KW-1133">Transmembrane helix</keyword>
<evidence type="ECO:0000256" key="1">
    <source>
        <dbReference type="ARBA" id="ARBA00004141"/>
    </source>
</evidence>
<feature type="transmembrane region" description="Helical" evidence="7">
    <location>
        <begin position="375"/>
        <end position="395"/>
    </location>
</feature>
<dbReference type="AlphaFoldDB" id="A0A085M015"/>
<comment type="similarity">
    <text evidence="6">Belongs to the dispatched family.</text>
</comment>
<feature type="domain" description="SSD" evidence="8">
    <location>
        <begin position="360"/>
        <end position="507"/>
    </location>
</feature>
<evidence type="ECO:0000256" key="3">
    <source>
        <dbReference type="ARBA" id="ARBA00022989"/>
    </source>
</evidence>
<feature type="transmembrane region" description="Helical" evidence="7">
    <location>
        <begin position="407"/>
        <end position="430"/>
    </location>
</feature>
<feature type="transmembrane region" description="Helical" evidence="7">
    <location>
        <begin position="353"/>
        <end position="370"/>
    </location>
</feature>
<keyword evidence="4 7" id="KW-0472">Membrane</keyword>
<name>A0A085M015_9BILA</name>
<feature type="transmembrane region" description="Helical" evidence="7">
    <location>
        <begin position="38"/>
        <end position="59"/>
    </location>
</feature>
<feature type="transmembrane region" description="Helical" evidence="7">
    <location>
        <begin position="531"/>
        <end position="551"/>
    </location>
</feature>